<accession>A0AA88VWV8</accession>
<name>A0AA88VWV8_9ASTE</name>
<comment type="caution">
    <text evidence="2">The sequence shown here is derived from an EMBL/GenBank/DDBJ whole genome shotgun (WGS) entry which is preliminary data.</text>
</comment>
<gene>
    <name evidence="2" type="ORF">RJ639_006830</name>
</gene>
<organism evidence="2 3">
    <name type="scientific">Escallonia herrerae</name>
    <dbReference type="NCBI Taxonomy" id="1293975"/>
    <lineage>
        <taxon>Eukaryota</taxon>
        <taxon>Viridiplantae</taxon>
        <taxon>Streptophyta</taxon>
        <taxon>Embryophyta</taxon>
        <taxon>Tracheophyta</taxon>
        <taxon>Spermatophyta</taxon>
        <taxon>Magnoliopsida</taxon>
        <taxon>eudicotyledons</taxon>
        <taxon>Gunneridae</taxon>
        <taxon>Pentapetalae</taxon>
        <taxon>asterids</taxon>
        <taxon>campanulids</taxon>
        <taxon>Escalloniales</taxon>
        <taxon>Escalloniaceae</taxon>
        <taxon>Escallonia</taxon>
    </lineage>
</organism>
<evidence type="ECO:0000256" key="1">
    <source>
        <dbReference type="SAM" id="MobiDB-lite"/>
    </source>
</evidence>
<evidence type="ECO:0000313" key="3">
    <source>
        <dbReference type="Proteomes" id="UP001188597"/>
    </source>
</evidence>
<feature type="compositionally biased region" description="Polar residues" evidence="1">
    <location>
        <begin position="95"/>
        <end position="130"/>
    </location>
</feature>
<feature type="region of interest" description="Disordered" evidence="1">
    <location>
        <begin position="84"/>
        <end position="134"/>
    </location>
</feature>
<dbReference type="EMBL" id="JAVXUP010001143">
    <property type="protein sequence ID" value="KAK3015468.1"/>
    <property type="molecule type" value="Genomic_DNA"/>
</dbReference>
<feature type="region of interest" description="Disordered" evidence="1">
    <location>
        <begin position="254"/>
        <end position="274"/>
    </location>
</feature>
<reference evidence="2" key="1">
    <citation type="submission" date="2022-12" db="EMBL/GenBank/DDBJ databases">
        <title>Draft genome assemblies for two species of Escallonia (Escalloniales).</title>
        <authorList>
            <person name="Chanderbali A."/>
            <person name="Dervinis C."/>
            <person name="Anghel I."/>
            <person name="Soltis D."/>
            <person name="Soltis P."/>
            <person name="Zapata F."/>
        </authorList>
    </citation>
    <scope>NUCLEOTIDE SEQUENCE</scope>
    <source>
        <strain evidence="2">UCBG64.0493</strain>
        <tissue evidence="2">Leaf</tissue>
    </source>
</reference>
<protein>
    <submittedName>
        <fullName evidence="2">Uncharacterized protein</fullName>
    </submittedName>
</protein>
<proteinExistence type="predicted"/>
<sequence length="274" mass="30571">MKYLADQLGAAEKLLSPAEFNAIVFNNLGSDFYPSVVALSSRLTPVSYLELLSCEEIRLRAMQPSIQLPSAQIARCSSFSANSHPHVTYSPPPQRNQHSQTFNRYPNNSNDRGSSSNYHFNRSRSNSDTGNSGGHSVGARCQICRQFGDYANHCQYCYQSSRNSDPSAQIATYSSVRWNPSNTPSSGILSVSQNLLRIRFLPTHAQVADIFTKPLSFNRLITLRTSFRMKEGQKDIFYTIGECEKAVENAPFKTEEERAVENSPSKAKEEAGFC</sequence>
<evidence type="ECO:0000313" key="2">
    <source>
        <dbReference type="EMBL" id="KAK3015468.1"/>
    </source>
</evidence>
<keyword evidence="3" id="KW-1185">Reference proteome</keyword>
<dbReference type="Proteomes" id="UP001188597">
    <property type="component" value="Unassembled WGS sequence"/>
</dbReference>
<dbReference type="AlphaFoldDB" id="A0AA88VWV8"/>